<dbReference type="NCBIfam" id="TIGR01841">
    <property type="entry name" value="phasin"/>
    <property type="match status" value="1"/>
</dbReference>
<protein>
    <submittedName>
        <fullName evidence="2">Phasin</fullName>
    </submittedName>
</protein>
<dbReference type="RefSeq" id="WP_079499415.1">
    <property type="nucleotide sequence ID" value="NZ_CADFGJ010000058.1"/>
</dbReference>
<feature type="domain" description="Phasin" evidence="1">
    <location>
        <begin position="7"/>
        <end position="103"/>
    </location>
</feature>
<name>A0AAJ4VXQ9_9BURK</name>
<evidence type="ECO:0000259" key="1">
    <source>
        <dbReference type="Pfam" id="PF09361"/>
    </source>
</evidence>
<dbReference type="InterPro" id="IPR018968">
    <property type="entry name" value="Phasin"/>
</dbReference>
<evidence type="ECO:0000313" key="3">
    <source>
        <dbReference type="Proteomes" id="UP000236649"/>
    </source>
</evidence>
<reference evidence="2 3" key="1">
    <citation type="submission" date="2018-01" db="EMBL/GenBank/DDBJ databases">
        <title>Species boundaries and ecological features among Paraburkholderia terrae DSMZ17804T, P. hospita DSMZ17164T and P. caribensis DSMZ13236T.</title>
        <authorList>
            <person name="Pratama A.A."/>
        </authorList>
    </citation>
    <scope>NUCLEOTIDE SEQUENCE [LARGE SCALE GENOMIC DNA]</scope>
    <source>
        <strain evidence="2 3">DSM 17164</strain>
    </source>
</reference>
<organism evidence="2 3">
    <name type="scientific">Paraburkholderia hospita</name>
    <dbReference type="NCBI Taxonomy" id="169430"/>
    <lineage>
        <taxon>Bacteria</taxon>
        <taxon>Pseudomonadati</taxon>
        <taxon>Pseudomonadota</taxon>
        <taxon>Betaproteobacteria</taxon>
        <taxon>Burkholderiales</taxon>
        <taxon>Burkholderiaceae</taxon>
        <taxon>Paraburkholderia</taxon>
    </lineage>
</organism>
<dbReference type="InterPro" id="IPR010127">
    <property type="entry name" value="Phasin_subfam-1"/>
</dbReference>
<accession>A0AAJ4VXQ9</accession>
<dbReference type="GeneID" id="55528747"/>
<dbReference type="AlphaFoldDB" id="A0AAJ4VXQ9"/>
<dbReference type="EMBL" id="CP026105">
    <property type="protein sequence ID" value="AUT68685.1"/>
    <property type="molecule type" value="Genomic_DNA"/>
</dbReference>
<dbReference type="Pfam" id="PF09361">
    <property type="entry name" value="Phasin_2"/>
    <property type="match status" value="1"/>
</dbReference>
<dbReference type="KEGG" id="phs:C2L64_10410"/>
<sequence length="171" mass="17860">MTSLVPEQTIGATKAGFDTAFGLTSKALLGFEKLIELNAQTVKATLAEAQELAAQSLSRKEPQAVFAVQTSQLQTAVQKAQAYWTHVNEIVSSTQAEFEATAKTVFKQPAFDTKAWFDNLSKNALPGVPGGDAIAAMWKASFGAAGQTASAAYAAATKATKKAVETAASEA</sequence>
<proteinExistence type="predicted"/>
<gene>
    <name evidence="2" type="ORF">C2L64_10410</name>
</gene>
<evidence type="ECO:0000313" key="2">
    <source>
        <dbReference type="EMBL" id="AUT68685.1"/>
    </source>
</evidence>
<dbReference type="Proteomes" id="UP000236649">
    <property type="component" value="Chromosome 1"/>
</dbReference>